<evidence type="ECO:0000313" key="3">
    <source>
        <dbReference type="EMBL" id="DAZ93522.1"/>
    </source>
</evidence>
<keyword evidence="4" id="KW-1185">Reference proteome</keyword>
<evidence type="ECO:0008006" key="5">
    <source>
        <dbReference type="Google" id="ProtNLM"/>
    </source>
</evidence>
<dbReference type="Pfam" id="PF00201">
    <property type="entry name" value="UDPGT"/>
    <property type="match status" value="2"/>
</dbReference>
<reference evidence="3" key="1">
    <citation type="submission" date="2022-11" db="EMBL/GenBank/DDBJ databases">
        <authorList>
            <person name="Morgan W.R."/>
            <person name="Tartar A."/>
        </authorList>
    </citation>
    <scope>NUCLEOTIDE SEQUENCE</scope>
    <source>
        <strain evidence="3">ARSEF 373</strain>
    </source>
</reference>
<comment type="caution">
    <text evidence="3">The sequence shown here is derived from an EMBL/GenBank/DDBJ whole genome shotgun (WGS) entry which is preliminary data.</text>
</comment>
<dbReference type="PROSITE" id="PS00375">
    <property type="entry name" value="UDPGT"/>
    <property type="match status" value="1"/>
</dbReference>
<evidence type="ECO:0000256" key="2">
    <source>
        <dbReference type="ARBA" id="ARBA00022679"/>
    </source>
</evidence>
<dbReference type="GO" id="GO:0008194">
    <property type="term" value="F:UDP-glycosyltransferase activity"/>
    <property type="evidence" value="ECO:0007669"/>
    <property type="project" value="InterPro"/>
</dbReference>
<proteinExistence type="predicted"/>
<dbReference type="AlphaFoldDB" id="A0AAV2YJK9"/>
<protein>
    <recommendedName>
        <fullName evidence="5">Glucuronosyltransferase</fullName>
    </recommendedName>
</protein>
<evidence type="ECO:0000256" key="1">
    <source>
        <dbReference type="ARBA" id="ARBA00022676"/>
    </source>
</evidence>
<dbReference type="CDD" id="cd03784">
    <property type="entry name" value="GT1_Gtf-like"/>
    <property type="match status" value="1"/>
</dbReference>
<organism evidence="3 4">
    <name type="scientific">Lagenidium giganteum</name>
    <dbReference type="NCBI Taxonomy" id="4803"/>
    <lineage>
        <taxon>Eukaryota</taxon>
        <taxon>Sar</taxon>
        <taxon>Stramenopiles</taxon>
        <taxon>Oomycota</taxon>
        <taxon>Peronosporomycetes</taxon>
        <taxon>Pythiales</taxon>
        <taxon>Pythiaceae</taxon>
    </lineage>
</organism>
<evidence type="ECO:0000313" key="4">
    <source>
        <dbReference type="Proteomes" id="UP001146120"/>
    </source>
</evidence>
<reference evidence="3" key="2">
    <citation type="journal article" date="2023" name="Microbiol Resour">
        <title>Decontamination and Annotation of the Draft Genome Sequence of the Oomycete Lagenidium giganteum ARSEF 373.</title>
        <authorList>
            <person name="Morgan W.R."/>
            <person name="Tartar A."/>
        </authorList>
    </citation>
    <scope>NUCLEOTIDE SEQUENCE</scope>
    <source>
        <strain evidence="3">ARSEF 373</strain>
    </source>
</reference>
<dbReference type="PANTHER" id="PTHR48043:SF145">
    <property type="entry name" value="FI06409P-RELATED"/>
    <property type="match status" value="1"/>
</dbReference>
<dbReference type="EMBL" id="DAKRPA010000310">
    <property type="protein sequence ID" value="DAZ93522.1"/>
    <property type="molecule type" value="Genomic_DNA"/>
</dbReference>
<gene>
    <name evidence="3" type="ORF">N0F65_002448</name>
</gene>
<dbReference type="Gene3D" id="3.40.50.2000">
    <property type="entry name" value="Glycogen Phosphorylase B"/>
    <property type="match status" value="3"/>
</dbReference>
<dbReference type="InterPro" id="IPR035595">
    <property type="entry name" value="UDP_glycos_trans_CS"/>
</dbReference>
<dbReference type="SUPFAM" id="SSF53756">
    <property type="entry name" value="UDP-Glycosyltransferase/glycogen phosphorylase"/>
    <property type="match status" value="2"/>
</dbReference>
<name>A0AAV2YJK9_9STRA</name>
<keyword evidence="2" id="KW-0808">Transferase</keyword>
<dbReference type="Proteomes" id="UP001146120">
    <property type="component" value="Unassembled WGS sequence"/>
</dbReference>
<dbReference type="InterPro" id="IPR002213">
    <property type="entry name" value="UDP_glucos_trans"/>
</dbReference>
<accession>A0AAV2YJK9</accession>
<dbReference type="PANTHER" id="PTHR48043">
    <property type="entry name" value="EG:EG0003.4 PROTEIN-RELATED"/>
    <property type="match status" value="1"/>
</dbReference>
<keyword evidence="1" id="KW-0328">Glycosyltransferase</keyword>
<sequence>MHIMETKLKKPFLPLPEILQNRLVVSHNMFGIDLARSLPPNIIPFGPIQNEAQIPPLEPEMEKLLTAHAKANRRVVFMAFGTLARMDLAPEVCARLLAGVDLFLEKNQDCAVIWASTTHDHDLIKPVLDKHKERLSTPSWINQRRVLLHPAVHVSVTHGGYGSVSEAIFAAKPLLVLPFFGDQPMNAYAAEDAKYARQLDKYTFTAEDMTKKLEELLVIDSAPLYRLQQIAKLNSETSPVVISNALLRVATKLRIAVVVTFGTRSHVAPLFEALRWLVEHKDHNVEITYIHTNHTKSFPNEALYVKYMYCGFERDMKKIGEIATLSVQTDKPVDDVQMHIQLFSHLVEDYELGARHYLEIFERERFDLIISDFFDRAVMDAALESDTKLATMCVLGFHNVGGAWYVPNFFQPCPLETWMTSTWTRLKAMAHMAPFIMHVSRVEKQMQQIMETKLKFKKPFRPIQEIFQTRLVLSHNMFGFDLARTLPPNIIPYGPIQNEKHIPPLEPEIESGLAAHTKANRKVVFMAFGSAVRFDASRQVYTRLLAGVDLFLEKNQDCAVIWPSTTHDAALTKPVLDKHQERLSTPSWINQRRVLLHPAVHVFVTHGGFGSITEAFFAAKPMLFLPFFADQPMNAYAAEDGKYGLQLDKYTFTAEEMAKKLQELLVIDRAPLYRLQQIARLNSETSPVVVSNAVLCAATVGVEHLLPPDLGISWR</sequence>
<dbReference type="InterPro" id="IPR050271">
    <property type="entry name" value="UDP-glycosyltransferase"/>
</dbReference>